<name>A0A0P1IHU8_9RHOB</name>
<dbReference type="SUPFAM" id="SSF53474">
    <property type="entry name" value="alpha/beta-Hydrolases"/>
    <property type="match status" value="1"/>
</dbReference>
<evidence type="ECO:0000313" key="2">
    <source>
        <dbReference type="Proteomes" id="UP000051260"/>
    </source>
</evidence>
<dbReference type="RefSeq" id="WP_058283348.1">
    <property type="nucleotide sequence ID" value="NZ_CYUD01000013.1"/>
</dbReference>
<dbReference type="Proteomes" id="UP000051260">
    <property type="component" value="Unassembled WGS sequence"/>
</dbReference>
<protein>
    <submittedName>
        <fullName evidence="1">Putative esterase of the alpha/beta hydrolase fold protein</fullName>
    </submittedName>
</protein>
<gene>
    <name evidence="1" type="ORF">RUE5091_03697</name>
</gene>
<dbReference type="AlphaFoldDB" id="A0A0P1IHU8"/>
<dbReference type="PANTHER" id="PTHR36513:SF1">
    <property type="entry name" value="TRANSMEMBRANE PROTEIN"/>
    <property type="match status" value="1"/>
</dbReference>
<dbReference type="InterPro" id="IPR010297">
    <property type="entry name" value="DUF900_hydrolase"/>
</dbReference>
<dbReference type="PROSITE" id="PS51257">
    <property type="entry name" value="PROKAR_LIPOPROTEIN"/>
    <property type="match status" value="1"/>
</dbReference>
<dbReference type="OrthoDB" id="9797755at2"/>
<sequence length="365" mass="39946">MRYFFILFLSLSLGACVDRTVTEVVPSAASVGTPKTVFASTARAREADGSYGFRRSEKLQFLETTVSIPPTHTPGTLKFSYANPNPQKEFVLADVTELDGPQGLREHLRGQDDVTIFVHGYNSTQTETIFRAAQLSHDIGIPGSILVYSWPSRATGYGYAYDLDSMLFARDGLEQTIRELKSMGVNRVLLVAHSMGSALSMEMMRQAELQEPGWSNRNIDGVVLISPDLDVDLFRSQMDRIDNPPDPFVVMVSQKDKILNISARLRGTDEGERLGNISSIETLEKFPISVIDTTAFNSDAQSSHFVAATSPALLAILNSVRRVSNTFGSENRPGIDILVPPSERNPDGVTGIVLTETGQAQVSTP</sequence>
<dbReference type="STRING" id="1715692.RUE5091_03697"/>
<reference evidence="2" key="1">
    <citation type="submission" date="2015-09" db="EMBL/GenBank/DDBJ databases">
        <authorList>
            <person name="Rodrigo-Torres L."/>
            <person name="Arahal D.R."/>
        </authorList>
    </citation>
    <scope>NUCLEOTIDE SEQUENCE [LARGE SCALE GENOMIC DNA]</scope>
    <source>
        <strain evidence="2">CECT 5091</strain>
    </source>
</reference>
<keyword evidence="1" id="KW-0378">Hydrolase</keyword>
<dbReference type="EMBL" id="CYUD01000013">
    <property type="protein sequence ID" value="CUK13841.1"/>
    <property type="molecule type" value="Genomic_DNA"/>
</dbReference>
<evidence type="ECO:0000313" key="1">
    <source>
        <dbReference type="EMBL" id="CUK13841.1"/>
    </source>
</evidence>
<dbReference type="Gene3D" id="3.40.50.1820">
    <property type="entry name" value="alpha/beta hydrolase"/>
    <property type="match status" value="1"/>
</dbReference>
<dbReference type="InterPro" id="IPR029058">
    <property type="entry name" value="AB_hydrolase_fold"/>
</dbReference>
<keyword evidence="2" id="KW-1185">Reference proteome</keyword>
<organism evidence="1 2">
    <name type="scientific">Ruegeria denitrificans</name>
    <dbReference type="NCBI Taxonomy" id="1715692"/>
    <lineage>
        <taxon>Bacteria</taxon>
        <taxon>Pseudomonadati</taxon>
        <taxon>Pseudomonadota</taxon>
        <taxon>Alphaproteobacteria</taxon>
        <taxon>Rhodobacterales</taxon>
        <taxon>Roseobacteraceae</taxon>
        <taxon>Ruegeria</taxon>
    </lineage>
</organism>
<dbReference type="PANTHER" id="PTHR36513">
    <property type="entry name" value="ABC TRANSMEMBRANE TYPE-1 DOMAIN-CONTAINING PROTEIN"/>
    <property type="match status" value="1"/>
</dbReference>
<dbReference type="GO" id="GO:0016787">
    <property type="term" value="F:hydrolase activity"/>
    <property type="evidence" value="ECO:0007669"/>
    <property type="project" value="UniProtKB-KW"/>
</dbReference>
<accession>A0A0P1IHU8</accession>
<proteinExistence type="predicted"/>
<dbReference type="Pfam" id="PF05990">
    <property type="entry name" value="DUF900"/>
    <property type="match status" value="1"/>
</dbReference>